<gene>
    <name evidence="2" type="ORF">HK100_003421</name>
</gene>
<accession>A0AAD5XDK1</accession>
<organism evidence="2 3">
    <name type="scientific">Physocladia obscura</name>
    <dbReference type="NCBI Taxonomy" id="109957"/>
    <lineage>
        <taxon>Eukaryota</taxon>
        <taxon>Fungi</taxon>
        <taxon>Fungi incertae sedis</taxon>
        <taxon>Chytridiomycota</taxon>
        <taxon>Chytridiomycota incertae sedis</taxon>
        <taxon>Chytridiomycetes</taxon>
        <taxon>Chytridiales</taxon>
        <taxon>Chytriomycetaceae</taxon>
        <taxon>Physocladia</taxon>
    </lineage>
</organism>
<dbReference type="Proteomes" id="UP001211907">
    <property type="component" value="Unassembled WGS sequence"/>
</dbReference>
<reference evidence="2" key="1">
    <citation type="submission" date="2020-05" db="EMBL/GenBank/DDBJ databases">
        <title>Phylogenomic resolution of chytrid fungi.</title>
        <authorList>
            <person name="Stajich J.E."/>
            <person name="Amses K."/>
            <person name="Simmons R."/>
            <person name="Seto K."/>
            <person name="Myers J."/>
            <person name="Bonds A."/>
            <person name="Quandt C.A."/>
            <person name="Barry K."/>
            <person name="Liu P."/>
            <person name="Grigoriev I."/>
            <person name="Longcore J.E."/>
            <person name="James T.Y."/>
        </authorList>
    </citation>
    <scope>NUCLEOTIDE SEQUENCE</scope>
    <source>
        <strain evidence="2">JEL0513</strain>
    </source>
</reference>
<protein>
    <submittedName>
        <fullName evidence="2">Uncharacterized protein</fullName>
    </submittedName>
</protein>
<feature type="compositionally biased region" description="Basic residues" evidence="1">
    <location>
        <begin position="8"/>
        <end position="18"/>
    </location>
</feature>
<evidence type="ECO:0000313" key="3">
    <source>
        <dbReference type="Proteomes" id="UP001211907"/>
    </source>
</evidence>
<name>A0AAD5XDK1_9FUNG</name>
<evidence type="ECO:0000256" key="1">
    <source>
        <dbReference type="SAM" id="MobiDB-lite"/>
    </source>
</evidence>
<comment type="caution">
    <text evidence="2">The sequence shown here is derived from an EMBL/GenBank/DDBJ whole genome shotgun (WGS) entry which is preliminary data.</text>
</comment>
<evidence type="ECO:0000313" key="2">
    <source>
        <dbReference type="EMBL" id="KAJ3108510.1"/>
    </source>
</evidence>
<keyword evidence="3" id="KW-1185">Reference proteome</keyword>
<dbReference type="EMBL" id="JADGJH010001854">
    <property type="protein sequence ID" value="KAJ3108510.1"/>
    <property type="molecule type" value="Genomic_DNA"/>
</dbReference>
<sequence length="155" mass="17738">MSNNQKNNHQRGSRKSIKPRAESEPIVDDDELRVLEALAIAKAPFDQRRLQAGHDRIMAEMRAEIALERSQRIQIAQCSPDAIIAPDMMWSPSRVADSTIFPHFQNRVLNYGPQEWQSINNSNTMQTQEQVARVISFAEIDSLFDQLDASKDHHE</sequence>
<feature type="region of interest" description="Disordered" evidence="1">
    <location>
        <begin position="1"/>
        <end position="26"/>
    </location>
</feature>
<proteinExistence type="predicted"/>
<dbReference type="AlphaFoldDB" id="A0AAD5XDK1"/>